<dbReference type="Proteomes" id="UP001182991">
    <property type="component" value="Unassembled WGS sequence"/>
</dbReference>
<dbReference type="EMBL" id="JAVRBG010000002">
    <property type="protein sequence ID" value="MDT0293690.1"/>
    <property type="molecule type" value="Genomic_DNA"/>
</dbReference>
<reference evidence="2" key="1">
    <citation type="submission" date="2023-07" db="EMBL/GenBank/DDBJ databases">
        <title>Isolating and identifying novel microbial strains from the Mariana Trench.</title>
        <authorList>
            <person name="Fu H."/>
        </authorList>
    </citation>
    <scope>NUCLEOTIDE SEQUENCE [LARGE SCALE GENOMIC DNA]</scope>
    <source>
        <strain evidence="2">T-y2</strain>
    </source>
</reference>
<evidence type="ECO:0000313" key="1">
    <source>
        <dbReference type="EMBL" id="MDT0293690.1"/>
    </source>
</evidence>
<dbReference type="Gene3D" id="2.160.20.10">
    <property type="entry name" value="Single-stranded right-handed beta-helix, Pectin lyase-like"/>
    <property type="match status" value="1"/>
</dbReference>
<dbReference type="RefSeq" id="WP_311400657.1">
    <property type="nucleotide sequence ID" value="NZ_JAVRBG010000002.1"/>
</dbReference>
<dbReference type="InterPro" id="IPR011050">
    <property type="entry name" value="Pectin_lyase_fold/virulence"/>
</dbReference>
<sequence length="514" mass="55900">MDNSYLSHSIIKIEKVSIAYKMKQKQISFIKPYLRPLFFLSFFNLFLISCSNDDLPNAELPKETITLDGIITWEAITDAINAANKVIINGDAPNLQKPLLIPSNKKIEVNGLLKIQNGFIDAVIEDVAISDTSITVENAKTKYFAGQQIVISDDNQPTQGGGTGQTRRMGTAITITSVTENIISFAEPINETYTMAANAKVGHCKSVILVENAGNVSITGTGIVDQNKENQFDVEPLYINRVGEDVRYGCGVTVNGSYNVFVGKGLTSRNAVLHCVQFHESYDFDIDTLTADGAHDKGLLLHDVDNFRVTNVRALNSDWEDGVYLHNDATNGFIDEIYTENCSRHGFGIGKNSSNITVNNVIAKDCGRAGQFFLSSNITIKSFMAIGGGKDRYLQENRPMFVIMGLTNSEFIIEVSENTLAANGISVIGGSKNLKIKAKVKGLINSEASGNGIVFGRASGMYPKNITLLNSSITENKTGVIIEDGCENIKAIDSDITGNTTNVINNAGEQWNCS</sequence>
<accession>A0ABU2KG64</accession>
<organism evidence="1 2">
    <name type="scientific">Mesonia ostreae</name>
    <dbReference type="NCBI Taxonomy" id="861110"/>
    <lineage>
        <taxon>Bacteria</taxon>
        <taxon>Pseudomonadati</taxon>
        <taxon>Bacteroidota</taxon>
        <taxon>Flavobacteriia</taxon>
        <taxon>Flavobacteriales</taxon>
        <taxon>Flavobacteriaceae</taxon>
        <taxon>Mesonia</taxon>
    </lineage>
</organism>
<keyword evidence="2" id="KW-1185">Reference proteome</keyword>
<comment type="caution">
    <text evidence="1">The sequence shown here is derived from an EMBL/GenBank/DDBJ whole genome shotgun (WGS) entry which is preliminary data.</text>
</comment>
<dbReference type="SUPFAM" id="SSF51126">
    <property type="entry name" value="Pectin lyase-like"/>
    <property type="match status" value="1"/>
</dbReference>
<gene>
    <name evidence="1" type="ORF">RLT85_03510</name>
</gene>
<evidence type="ECO:0000313" key="2">
    <source>
        <dbReference type="Proteomes" id="UP001182991"/>
    </source>
</evidence>
<dbReference type="SMART" id="SM00710">
    <property type="entry name" value="PbH1"/>
    <property type="match status" value="4"/>
</dbReference>
<dbReference type="InterPro" id="IPR012334">
    <property type="entry name" value="Pectin_lyas_fold"/>
</dbReference>
<name>A0ABU2KG64_9FLAO</name>
<protein>
    <recommendedName>
        <fullName evidence="3">Right handed beta helix domain-containing protein</fullName>
    </recommendedName>
</protein>
<proteinExistence type="predicted"/>
<dbReference type="InterPro" id="IPR006626">
    <property type="entry name" value="PbH1"/>
</dbReference>
<evidence type="ECO:0008006" key="3">
    <source>
        <dbReference type="Google" id="ProtNLM"/>
    </source>
</evidence>